<accession>D3AAA5</accession>
<proteinExistence type="predicted"/>
<evidence type="ECO:0000313" key="2">
    <source>
        <dbReference type="Proteomes" id="UP000004968"/>
    </source>
</evidence>
<comment type="caution">
    <text evidence="1">The sequence shown here is derived from an EMBL/GenBank/DDBJ whole genome shotgun (WGS) entry which is preliminary data.</text>
</comment>
<organism evidence="1 2">
    <name type="scientific">Hungatella hathewayi DSM 13479</name>
    <dbReference type="NCBI Taxonomy" id="566550"/>
    <lineage>
        <taxon>Bacteria</taxon>
        <taxon>Bacillati</taxon>
        <taxon>Bacillota</taxon>
        <taxon>Clostridia</taxon>
        <taxon>Lachnospirales</taxon>
        <taxon>Lachnospiraceae</taxon>
        <taxon>Hungatella</taxon>
    </lineage>
</organism>
<sequence>MFNWIRHCLCIHDFEIVKQNEYPDKTVTTYLCKKCGWIRKVTTR</sequence>
<reference evidence="1 2" key="1">
    <citation type="submission" date="2010-01" db="EMBL/GenBank/DDBJ databases">
        <authorList>
            <person name="Weinstock G."/>
            <person name="Sodergren E."/>
            <person name="Clifton S."/>
            <person name="Fulton L."/>
            <person name="Fulton B."/>
            <person name="Courtney L."/>
            <person name="Fronick C."/>
            <person name="Harrison M."/>
            <person name="Strong C."/>
            <person name="Farmer C."/>
            <person name="Delahaunty K."/>
            <person name="Markovic C."/>
            <person name="Hall O."/>
            <person name="Minx P."/>
            <person name="Tomlinson C."/>
            <person name="Mitreva M."/>
            <person name="Nelson J."/>
            <person name="Hou S."/>
            <person name="Wollam A."/>
            <person name="Pepin K.H."/>
            <person name="Johnson M."/>
            <person name="Bhonagiri V."/>
            <person name="Nash W.E."/>
            <person name="Warren W."/>
            <person name="Chinwalla A."/>
            <person name="Mardis E.R."/>
            <person name="Wilson R.K."/>
        </authorList>
    </citation>
    <scope>NUCLEOTIDE SEQUENCE [LARGE SCALE GENOMIC DNA]</scope>
    <source>
        <strain evidence="1 2">DSM 13479</strain>
    </source>
</reference>
<protein>
    <submittedName>
        <fullName evidence="1">Uncharacterized protein</fullName>
    </submittedName>
</protein>
<name>D3AAA5_9FIRM</name>
<gene>
    <name evidence="1" type="ORF">CLOSTHATH_00526</name>
</gene>
<dbReference type="HOGENOM" id="CLU_3217241_0_0_9"/>
<dbReference type="EMBL" id="ACIO01000031">
    <property type="protein sequence ID" value="EFD01283.1"/>
    <property type="molecule type" value="Genomic_DNA"/>
</dbReference>
<dbReference type="AlphaFoldDB" id="D3AAA5"/>
<evidence type="ECO:0000313" key="1">
    <source>
        <dbReference type="EMBL" id="EFD01283.1"/>
    </source>
</evidence>
<dbReference type="Proteomes" id="UP000004968">
    <property type="component" value="Unassembled WGS sequence"/>
</dbReference>